<evidence type="ECO:0000313" key="6">
    <source>
        <dbReference type="EMBL" id="CAD8662076.1"/>
    </source>
</evidence>
<dbReference type="PROSITE" id="PS51935">
    <property type="entry name" value="NLPC_P60"/>
    <property type="match status" value="1"/>
</dbReference>
<dbReference type="AlphaFoldDB" id="A0A7S0N743"/>
<comment type="similarity">
    <text evidence="1">Belongs to the peptidase C40 family.</text>
</comment>
<dbReference type="PANTHER" id="PTHR47053:SF1">
    <property type="entry name" value="MUREIN DD-ENDOPEPTIDASE MEPH-RELATED"/>
    <property type="match status" value="1"/>
</dbReference>
<gene>
    <name evidence="6" type="ORF">POBO1169_LOCUS7064</name>
</gene>
<dbReference type="Pfam" id="PF00877">
    <property type="entry name" value="NLPC_P60"/>
    <property type="match status" value="1"/>
</dbReference>
<evidence type="ECO:0000256" key="4">
    <source>
        <dbReference type="ARBA" id="ARBA00022807"/>
    </source>
</evidence>
<dbReference type="Gene3D" id="2.30.30.40">
    <property type="entry name" value="SH3 Domains"/>
    <property type="match status" value="1"/>
</dbReference>
<keyword evidence="4" id="KW-0788">Thiol protease</keyword>
<dbReference type="SUPFAM" id="SSF82057">
    <property type="entry name" value="Prokaryotic SH3-related domain"/>
    <property type="match status" value="1"/>
</dbReference>
<proteinExistence type="inferred from homology"/>
<name>A0A7S0N743_9CHLO</name>
<dbReference type="PANTHER" id="PTHR47053">
    <property type="entry name" value="MUREIN DD-ENDOPEPTIDASE MEPH-RELATED"/>
    <property type="match status" value="1"/>
</dbReference>
<sequence>MTEYVFVEDTTLFDSSECGGVATQASKGRHFKVIIEHSCAAESSAVGSDAVQIRLCEDNYECWLERLDNPTVCEPATTPYQKSALGEEEVFSRMPLVLQRVSDAGQKDNVYLWGGTLGPDLDCSGLMQWAFSGAGVWIPRDAYQQHEFTQPVPIAEARCGDLLFFGDATKVDHVGMVTEVVDAAPPRLVYTHSSGAKYGRNGIGRDVLEEGDDPVGAHYARRFLSAGRVVRNVTEEP</sequence>
<dbReference type="Gene3D" id="3.90.1720.10">
    <property type="entry name" value="endopeptidase domain like (from Nostoc punctiforme)"/>
    <property type="match status" value="1"/>
</dbReference>
<evidence type="ECO:0000259" key="5">
    <source>
        <dbReference type="PROSITE" id="PS51935"/>
    </source>
</evidence>
<keyword evidence="3" id="KW-0378">Hydrolase</keyword>
<evidence type="ECO:0000256" key="1">
    <source>
        <dbReference type="ARBA" id="ARBA00007074"/>
    </source>
</evidence>
<accession>A0A7S0N743</accession>
<dbReference type="SUPFAM" id="SSF54001">
    <property type="entry name" value="Cysteine proteinases"/>
    <property type="match status" value="1"/>
</dbReference>
<dbReference type="EMBL" id="HBFA01013553">
    <property type="protein sequence ID" value="CAD8662076.1"/>
    <property type="molecule type" value="Transcribed_RNA"/>
</dbReference>
<dbReference type="Pfam" id="PF18348">
    <property type="entry name" value="SH3_16"/>
    <property type="match status" value="1"/>
</dbReference>
<protein>
    <recommendedName>
        <fullName evidence="5">NlpC/P60 domain-containing protein</fullName>
    </recommendedName>
</protein>
<dbReference type="InterPro" id="IPR041382">
    <property type="entry name" value="SH3_16"/>
</dbReference>
<dbReference type="GO" id="GO:0006508">
    <property type="term" value="P:proteolysis"/>
    <property type="evidence" value="ECO:0007669"/>
    <property type="project" value="UniProtKB-KW"/>
</dbReference>
<evidence type="ECO:0000256" key="2">
    <source>
        <dbReference type="ARBA" id="ARBA00022670"/>
    </source>
</evidence>
<organism evidence="6">
    <name type="scientific">Pyramimonas obovata</name>
    <dbReference type="NCBI Taxonomy" id="1411642"/>
    <lineage>
        <taxon>Eukaryota</taxon>
        <taxon>Viridiplantae</taxon>
        <taxon>Chlorophyta</taxon>
        <taxon>Pyramimonadophyceae</taxon>
        <taxon>Pyramimonadales</taxon>
        <taxon>Pyramimonadaceae</taxon>
        <taxon>Pyramimonas</taxon>
        <taxon>Pyramimonas incertae sedis</taxon>
    </lineage>
</organism>
<dbReference type="InterPro" id="IPR051202">
    <property type="entry name" value="Peptidase_C40"/>
</dbReference>
<keyword evidence="2" id="KW-0645">Protease</keyword>
<reference evidence="6" key="1">
    <citation type="submission" date="2021-01" db="EMBL/GenBank/DDBJ databases">
        <authorList>
            <person name="Corre E."/>
            <person name="Pelletier E."/>
            <person name="Niang G."/>
            <person name="Scheremetjew M."/>
            <person name="Finn R."/>
            <person name="Kale V."/>
            <person name="Holt S."/>
            <person name="Cochrane G."/>
            <person name="Meng A."/>
            <person name="Brown T."/>
            <person name="Cohen L."/>
        </authorList>
    </citation>
    <scope>NUCLEOTIDE SEQUENCE</scope>
    <source>
        <strain evidence="6">CCMP722</strain>
    </source>
</reference>
<feature type="domain" description="NlpC/P60" evidence="5">
    <location>
        <begin position="91"/>
        <end position="230"/>
    </location>
</feature>
<evidence type="ECO:0000256" key="3">
    <source>
        <dbReference type="ARBA" id="ARBA00022801"/>
    </source>
</evidence>
<dbReference type="InterPro" id="IPR000064">
    <property type="entry name" value="NLP_P60_dom"/>
</dbReference>
<dbReference type="InterPro" id="IPR038765">
    <property type="entry name" value="Papain-like_cys_pep_sf"/>
</dbReference>
<dbReference type="GO" id="GO:0008234">
    <property type="term" value="F:cysteine-type peptidase activity"/>
    <property type="evidence" value="ECO:0007669"/>
    <property type="project" value="UniProtKB-KW"/>
</dbReference>